<gene>
    <name evidence="1" type="ORF">L1987_05536</name>
</gene>
<organism evidence="1 2">
    <name type="scientific">Smallanthus sonchifolius</name>
    <dbReference type="NCBI Taxonomy" id="185202"/>
    <lineage>
        <taxon>Eukaryota</taxon>
        <taxon>Viridiplantae</taxon>
        <taxon>Streptophyta</taxon>
        <taxon>Embryophyta</taxon>
        <taxon>Tracheophyta</taxon>
        <taxon>Spermatophyta</taxon>
        <taxon>Magnoliopsida</taxon>
        <taxon>eudicotyledons</taxon>
        <taxon>Gunneridae</taxon>
        <taxon>Pentapetalae</taxon>
        <taxon>asterids</taxon>
        <taxon>campanulids</taxon>
        <taxon>Asterales</taxon>
        <taxon>Asteraceae</taxon>
        <taxon>Asteroideae</taxon>
        <taxon>Heliantheae alliance</taxon>
        <taxon>Millerieae</taxon>
        <taxon>Smallanthus</taxon>
    </lineage>
</organism>
<evidence type="ECO:0000313" key="1">
    <source>
        <dbReference type="EMBL" id="KAI3824088.1"/>
    </source>
</evidence>
<evidence type="ECO:0000313" key="2">
    <source>
        <dbReference type="Proteomes" id="UP001056120"/>
    </source>
</evidence>
<proteinExistence type="predicted"/>
<dbReference type="Proteomes" id="UP001056120">
    <property type="component" value="Linkage Group LG02"/>
</dbReference>
<reference evidence="1 2" key="2">
    <citation type="journal article" date="2022" name="Mol. Ecol. Resour.">
        <title>The genomes of chicory, endive, great burdock and yacon provide insights into Asteraceae paleo-polyploidization history and plant inulin production.</title>
        <authorList>
            <person name="Fan W."/>
            <person name="Wang S."/>
            <person name="Wang H."/>
            <person name="Wang A."/>
            <person name="Jiang F."/>
            <person name="Liu H."/>
            <person name="Zhao H."/>
            <person name="Xu D."/>
            <person name="Zhang Y."/>
        </authorList>
    </citation>
    <scope>NUCLEOTIDE SEQUENCE [LARGE SCALE GENOMIC DNA]</scope>
    <source>
        <strain evidence="2">cv. Yunnan</strain>
        <tissue evidence="1">Leaves</tissue>
    </source>
</reference>
<dbReference type="EMBL" id="CM042019">
    <property type="protein sequence ID" value="KAI3824088.1"/>
    <property type="molecule type" value="Genomic_DNA"/>
</dbReference>
<sequence length="142" mass="15984">MQMVSIPDGLEPWEDRSDVCKLALSILQTMPDKLEQLIEMINKEESNKISCVIADACMGWTIRLAKKMGIRSAAFWSSPVATLASVLCIPKLIEDGIINENGIPLNEQIIQLSETMPPIKPKNLVWARRSHLQNSKRSRRSL</sequence>
<accession>A0ACB9JVX7</accession>
<name>A0ACB9JVX7_9ASTR</name>
<keyword evidence="2" id="KW-1185">Reference proteome</keyword>
<reference evidence="2" key="1">
    <citation type="journal article" date="2022" name="Mol. Ecol. Resour.">
        <title>The genomes of chicory, endive, great burdock and yacon provide insights into Asteraceae palaeo-polyploidization history and plant inulin production.</title>
        <authorList>
            <person name="Fan W."/>
            <person name="Wang S."/>
            <person name="Wang H."/>
            <person name="Wang A."/>
            <person name="Jiang F."/>
            <person name="Liu H."/>
            <person name="Zhao H."/>
            <person name="Xu D."/>
            <person name="Zhang Y."/>
        </authorList>
    </citation>
    <scope>NUCLEOTIDE SEQUENCE [LARGE SCALE GENOMIC DNA]</scope>
    <source>
        <strain evidence="2">cv. Yunnan</strain>
    </source>
</reference>
<comment type="caution">
    <text evidence="1">The sequence shown here is derived from an EMBL/GenBank/DDBJ whole genome shotgun (WGS) entry which is preliminary data.</text>
</comment>
<protein>
    <submittedName>
        <fullName evidence="1">Uncharacterized protein</fullName>
    </submittedName>
</protein>